<reference evidence="5 6" key="1">
    <citation type="journal article" date="2011" name="Science">
        <title>The Selaginella genome identifies genetic changes associated with the evolution of vascular plants.</title>
        <authorList>
            <person name="Banks J.A."/>
            <person name="Nishiyama T."/>
            <person name="Hasebe M."/>
            <person name="Bowman J.L."/>
            <person name="Gribskov M."/>
            <person name="dePamphilis C."/>
            <person name="Albert V.A."/>
            <person name="Aono N."/>
            <person name="Aoyama T."/>
            <person name="Ambrose B.A."/>
            <person name="Ashton N.W."/>
            <person name="Axtell M.J."/>
            <person name="Barker E."/>
            <person name="Barker M.S."/>
            <person name="Bennetzen J.L."/>
            <person name="Bonawitz N.D."/>
            <person name="Chapple C."/>
            <person name="Cheng C."/>
            <person name="Correa L.G."/>
            <person name="Dacre M."/>
            <person name="DeBarry J."/>
            <person name="Dreyer I."/>
            <person name="Elias M."/>
            <person name="Engstrom E.M."/>
            <person name="Estelle M."/>
            <person name="Feng L."/>
            <person name="Finet C."/>
            <person name="Floyd S.K."/>
            <person name="Frommer W.B."/>
            <person name="Fujita T."/>
            <person name="Gramzow L."/>
            <person name="Gutensohn M."/>
            <person name="Harholt J."/>
            <person name="Hattori M."/>
            <person name="Heyl A."/>
            <person name="Hirai T."/>
            <person name="Hiwatashi Y."/>
            <person name="Ishikawa M."/>
            <person name="Iwata M."/>
            <person name="Karol K.G."/>
            <person name="Koehler B."/>
            <person name="Kolukisaoglu U."/>
            <person name="Kubo M."/>
            <person name="Kurata T."/>
            <person name="Lalonde S."/>
            <person name="Li K."/>
            <person name="Li Y."/>
            <person name="Litt A."/>
            <person name="Lyons E."/>
            <person name="Manning G."/>
            <person name="Maruyama T."/>
            <person name="Michael T.P."/>
            <person name="Mikami K."/>
            <person name="Miyazaki S."/>
            <person name="Morinaga S."/>
            <person name="Murata T."/>
            <person name="Mueller-Roeber B."/>
            <person name="Nelson D.R."/>
            <person name="Obara M."/>
            <person name="Oguri Y."/>
            <person name="Olmstead R.G."/>
            <person name="Onodera N."/>
            <person name="Petersen B.L."/>
            <person name="Pils B."/>
            <person name="Prigge M."/>
            <person name="Rensing S.A."/>
            <person name="Riano-Pachon D.M."/>
            <person name="Roberts A.W."/>
            <person name="Sato Y."/>
            <person name="Scheller H.V."/>
            <person name="Schulz B."/>
            <person name="Schulz C."/>
            <person name="Shakirov E.V."/>
            <person name="Shibagaki N."/>
            <person name="Shinohara N."/>
            <person name="Shippen D.E."/>
            <person name="Soerensen I."/>
            <person name="Sotooka R."/>
            <person name="Sugimoto N."/>
            <person name="Sugita M."/>
            <person name="Sumikawa N."/>
            <person name="Tanurdzic M."/>
            <person name="Theissen G."/>
            <person name="Ulvskov P."/>
            <person name="Wakazuki S."/>
            <person name="Weng J.K."/>
            <person name="Willats W.W."/>
            <person name="Wipf D."/>
            <person name="Wolf P.G."/>
            <person name="Yang L."/>
            <person name="Zimmer A.D."/>
            <person name="Zhu Q."/>
            <person name="Mitros T."/>
            <person name="Hellsten U."/>
            <person name="Loque D."/>
            <person name="Otillar R."/>
            <person name="Salamov A."/>
            <person name="Schmutz J."/>
            <person name="Shapiro H."/>
            <person name="Lindquist E."/>
            <person name="Lucas S."/>
            <person name="Rokhsar D."/>
            <person name="Grigoriev I.V."/>
        </authorList>
    </citation>
    <scope>NUCLEOTIDE SEQUENCE [LARGE SCALE GENOMIC DNA]</scope>
</reference>
<dbReference type="InterPro" id="IPR050511">
    <property type="entry name" value="AMPK_gamma/SDS23_families"/>
</dbReference>
<dbReference type="PANTHER" id="PTHR13780:SF36">
    <property type="entry name" value="CBS DOMAIN-CONTAINING PROTEIN"/>
    <property type="match status" value="1"/>
</dbReference>
<sequence>MAHEASIKVEIPSRLEELWELSPHLPSPQRLNAAFDSIAVSSFPPLGEAKVIEIASDASIAEAVQILARNNVLSAPVRDVEAPDDASWIDRYIGIVEFAGIILWLLQQSGVSSPKASAKLENLQAAALASSGSFGRTAVPEPYPPEVLESDFFEELTSSSCYNQSKVKDIVGSFRWAPFLPVQKSDTLLTVLLLLSNYHMKSLPVVESGRAEIQGLITQSAVVHVLSQCIGIPWFDSLGKLSLAQLGLPSTTSAKMLKIVEDEPVLRAFRVMRYHNVGGLPVITKSDNKPIGNISIRDVRFLLTAPQVYKSHRTITAKDFLQVTKSILQKDQPSSPILHPVIVCTSSERLQDVISKLDRARIHRIYVVDKHGHLEGVVTLRDIISKFVDEPPGYFGDFFAGVVPATRTCKV</sequence>
<evidence type="ECO:0000313" key="5">
    <source>
        <dbReference type="EMBL" id="EFJ35321.1"/>
    </source>
</evidence>
<gene>
    <name evidence="5" type="ORF">SELMODRAFT_438600</name>
</gene>
<dbReference type="OMA" id="VRQQDYK"/>
<keyword evidence="1" id="KW-0677">Repeat</keyword>
<dbReference type="HOGENOM" id="CLU_036145_0_0_1"/>
<evidence type="ECO:0000256" key="3">
    <source>
        <dbReference type="PROSITE-ProRule" id="PRU00703"/>
    </source>
</evidence>
<dbReference type="EMBL" id="GL377568">
    <property type="protein sequence ID" value="EFJ35321.1"/>
    <property type="molecule type" value="Genomic_DNA"/>
</dbReference>
<evidence type="ECO:0000259" key="4">
    <source>
        <dbReference type="PROSITE" id="PS51371"/>
    </source>
</evidence>
<dbReference type="InterPro" id="IPR000644">
    <property type="entry name" value="CBS_dom"/>
</dbReference>
<dbReference type="SUPFAM" id="SSF54631">
    <property type="entry name" value="CBS-domain pair"/>
    <property type="match status" value="2"/>
</dbReference>
<dbReference type="Proteomes" id="UP000001514">
    <property type="component" value="Unassembled WGS sequence"/>
</dbReference>
<dbReference type="CDD" id="cd02205">
    <property type="entry name" value="CBS_pair_SF"/>
    <property type="match status" value="1"/>
</dbReference>
<dbReference type="OrthoDB" id="449052at2759"/>
<dbReference type="Gramene" id="EFJ35321">
    <property type="protein sequence ID" value="EFJ35321"/>
    <property type="gene ID" value="SELMODRAFT_438600"/>
</dbReference>
<dbReference type="InterPro" id="IPR046342">
    <property type="entry name" value="CBS_dom_sf"/>
</dbReference>
<dbReference type="eggNOG" id="KOG1764">
    <property type="taxonomic scope" value="Eukaryota"/>
</dbReference>
<dbReference type="SMART" id="SM00116">
    <property type="entry name" value="CBS"/>
    <property type="match status" value="4"/>
</dbReference>
<dbReference type="KEGG" id="smo:SELMODRAFT_438600"/>
<dbReference type="Pfam" id="PF00571">
    <property type="entry name" value="CBS"/>
    <property type="match status" value="3"/>
</dbReference>
<dbReference type="Gene3D" id="3.10.580.10">
    <property type="entry name" value="CBS-domain"/>
    <property type="match status" value="2"/>
</dbReference>
<keyword evidence="6" id="KW-1185">Reference proteome</keyword>
<accession>D8QWZ6</accession>
<organism evidence="6">
    <name type="scientific">Selaginella moellendorffii</name>
    <name type="common">Spikemoss</name>
    <dbReference type="NCBI Taxonomy" id="88036"/>
    <lineage>
        <taxon>Eukaryota</taxon>
        <taxon>Viridiplantae</taxon>
        <taxon>Streptophyta</taxon>
        <taxon>Embryophyta</taxon>
        <taxon>Tracheophyta</taxon>
        <taxon>Lycopodiopsida</taxon>
        <taxon>Selaginellales</taxon>
        <taxon>Selaginellaceae</taxon>
        <taxon>Selaginella</taxon>
    </lineage>
</organism>
<dbReference type="AlphaFoldDB" id="D8QWZ6"/>
<name>D8QWZ6_SELML</name>
<dbReference type="FunCoup" id="D8QWZ6">
    <property type="interactions" value="202"/>
</dbReference>
<feature type="domain" description="CBS" evidence="4">
    <location>
        <begin position="251"/>
        <end position="311"/>
    </location>
</feature>
<evidence type="ECO:0000313" key="6">
    <source>
        <dbReference type="Proteomes" id="UP000001514"/>
    </source>
</evidence>
<dbReference type="STRING" id="88036.D8QWZ6"/>
<feature type="domain" description="CBS" evidence="4">
    <location>
        <begin position="337"/>
        <end position="393"/>
    </location>
</feature>
<proteinExistence type="predicted"/>
<protein>
    <recommendedName>
        <fullName evidence="4">CBS domain-containing protein</fullName>
    </recommendedName>
</protein>
<dbReference type="InParanoid" id="D8QWZ6"/>
<evidence type="ECO:0000256" key="2">
    <source>
        <dbReference type="ARBA" id="ARBA00023122"/>
    </source>
</evidence>
<dbReference type="PANTHER" id="PTHR13780">
    <property type="entry name" value="AMP-ACTIVATED PROTEIN KINASE, GAMMA REGULATORY SUBUNIT"/>
    <property type="match status" value="1"/>
</dbReference>
<dbReference type="PROSITE" id="PS51371">
    <property type="entry name" value="CBS"/>
    <property type="match status" value="2"/>
</dbReference>
<keyword evidence="2 3" id="KW-0129">CBS domain</keyword>
<evidence type="ECO:0000256" key="1">
    <source>
        <dbReference type="ARBA" id="ARBA00022737"/>
    </source>
</evidence>